<dbReference type="STRING" id="112413.SAMN05421854_10795"/>
<dbReference type="SUPFAM" id="SSF53474">
    <property type="entry name" value="alpha/beta-Hydrolases"/>
    <property type="match status" value="1"/>
</dbReference>
<dbReference type="InterPro" id="IPR001375">
    <property type="entry name" value="Peptidase_S9_cat"/>
</dbReference>
<dbReference type="InterPro" id="IPR029058">
    <property type="entry name" value="AB_hydrolase_fold"/>
</dbReference>
<keyword evidence="8" id="KW-0031">Aminopeptidase</keyword>
<feature type="compositionally biased region" description="Basic residues" evidence="6">
    <location>
        <begin position="155"/>
        <end position="165"/>
    </location>
</feature>
<feature type="domain" description="Peptidase S9 prolyl oligopeptidase catalytic" evidence="7">
    <location>
        <begin position="442"/>
        <end position="640"/>
    </location>
</feature>
<evidence type="ECO:0000313" key="9">
    <source>
        <dbReference type="Proteomes" id="UP000199137"/>
    </source>
</evidence>
<dbReference type="Gene3D" id="2.120.10.30">
    <property type="entry name" value="TolB, C-terminal domain"/>
    <property type="match status" value="2"/>
</dbReference>
<dbReference type="PANTHER" id="PTHR42776:SF27">
    <property type="entry name" value="DIPEPTIDYL PEPTIDASE FAMILY MEMBER 6"/>
    <property type="match status" value="1"/>
</dbReference>
<feature type="region of interest" description="Disordered" evidence="6">
    <location>
        <begin position="1"/>
        <end position="24"/>
    </location>
</feature>
<gene>
    <name evidence="8" type="ORF">SAMN05421854_10795</name>
</gene>
<keyword evidence="1" id="KW-0378">Hydrolase</keyword>
<dbReference type="PANTHER" id="PTHR42776">
    <property type="entry name" value="SERINE PEPTIDASE S9 FAMILY MEMBER"/>
    <property type="match status" value="1"/>
</dbReference>
<sequence length="642" mass="67492">MTPQQRQPRMPVPDYLERGLGPATGRVVDLTDPVASPNGRRIAVSASILDSPDRPPRTAVHVVDVATGNTRELGGTGHPAWSGDSARLAYADGPSTVVVTDSALVPEHSFPIPGIVEFLRFGPRTGDVLVGAAEPGTDRSTAQGSGQHGGQRPSWRPHVHNGRKRCGGRRLWRLDLASGTVEPFSGPEWTIWEAGWCGDGFVAVASRDPGESGWYRASIVVSRGPGGEPQAVAESAVQLGLVCAAPAGDAIAFVESVASDRGLIAGDVTILDLGTGQRTVVTGADVSSLCWRDDATLLAAGQRDLTTVVAEIDRTGRWSPLFSAGDRSCGGWYPEAIPIAVEGTPGFAAVIHSYQRPPALTAFSHSGERRLLDTAHPGTGFEVSVGGELNPVTWRAPDGLEISGLLATPGTPQPHPLVVLIHGGPVAAYRPSWQLVYGWTRLLVANGYAVLHPNPRGSGGRGQEFAGAVFGDIGGADTLDIVSAVDELSARGVIDPGRVALAGRSYGGYLAAWLATQHDRWAAVIAQSPMTDWVSLHFTTNISCLDDRLLGDVVTNREGRYFSRSPVHFAKAVRAPVLSIAGALDRATSAGQAQELHGALLEQGTDSTLVIYPEEGHHVAAPAAKAHLLTTILEFLGTHLPS</sequence>
<feature type="region of interest" description="Disordered" evidence="6">
    <location>
        <begin position="131"/>
        <end position="165"/>
    </location>
</feature>
<dbReference type="AlphaFoldDB" id="A0A1I5TG05"/>
<comment type="function">
    <text evidence="5">This enzyme catalyzes the hydrolysis of the N-terminal peptide bond of an N-acetylated peptide to generate an N-acetylated amino acid and a peptide with a free N-terminus. It preferentially cleaves off Ac-Ala, Ac-Met and Ac-Ser. Also, involved in the degradation of oxidized and glycated proteins.</text>
</comment>
<proteinExistence type="predicted"/>
<dbReference type="EMBL" id="FOWC01000007">
    <property type="protein sequence ID" value="SFP81994.1"/>
    <property type="molecule type" value="Genomic_DNA"/>
</dbReference>
<accession>A0A1I5TG05</accession>
<reference evidence="8 9" key="1">
    <citation type="submission" date="2016-10" db="EMBL/GenBank/DDBJ databases">
        <authorList>
            <person name="de Groot N.N."/>
        </authorList>
    </citation>
    <scope>NUCLEOTIDE SEQUENCE [LARGE SCALE GENOMIC DNA]</scope>
    <source>
        <strain evidence="8 9">DSM 44637</strain>
    </source>
</reference>
<dbReference type="Gene3D" id="3.40.50.1820">
    <property type="entry name" value="alpha/beta hydrolase"/>
    <property type="match status" value="1"/>
</dbReference>
<dbReference type="Pfam" id="PF00326">
    <property type="entry name" value="Peptidase_S9"/>
    <property type="match status" value="1"/>
</dbReference>
<dbReference type="InterPro" id="IPR002471">
    <property type="entry name" value="Pept_S9_AS"/>
</dbReference>
<evidence type="ECO:0000256" key="6">
    <source>
        <dbReference type="SAM" id="MobiDB-lite"/>
    </source>
</evidence>
<dbReference type="GO" id="GO:0004177">
    <property type="term" value="F:aminopeptidase activity"/>
    <property type="evidence" value="ECO:0007669"/>
    <property type="project" value="UniProtKB-KW"/>
</dbReference>
<keyword evidence="8" id="KW-0645">Protease</keyword>
<dbReference type="Proteomes" id="UP000199137">
    <property type="component" value="Unassembled WGS sequence"/>
</dbReference>
<dbReference type="SUPFAM" id="SSF82171">
    <property type="entry name" value="DPP6 N-terminal domain-like"/>
    <property type="match status" value="1"/>
</dbReference>
<dbReference type="InterPro" id="IPR011042">
    <property type="entry name" value="6-blade_b-propeller_TolB-like"/>
</dbReference>
<name>A0A1I5TG05_9PSEU</name>
<dbReference type="RefSeq" id="WP_093574869.1">
    <property type="nucleotide sequence ID" value="NZ_FOWC01000007.1"/>
</dbReference>
<dbReference type="PROSITE" id="PS00708">
    <property type="entry name" value="PRO_ENDOPEP_SER"/>
    <property type="match status" value="1"/>
</dbReference>
<evidence type="ECO:0000313" key="8">
    <source>
        <dbReference type="EMBL" id="SFP81994.1"/>
    </source>
</evidence>
<dbReference type="OrthoDB" id="3325701at2"/>
<dbReference type="GO" id="GO:0004252">
    <property type="term" value="F:serine-type endopeptidase activity"/>
    <property type="evidence" value="ECO:0007669"/>
    <property type="project" value="InterPro"/>
</dbReference>
<evidence type="ECO:0000256" key="5">
    <source>
        <dbReference type="ARBA" id="ARBA00045885"/>
    </source>
</evidence>
<evidence type="ECO:0000256" key="1">
    <source>
        <dbReference type="ARBA" id="ARBA00022801"/>
    </source>
</evidence>
<protein>
    <recommendedName>
        <fullName evidence="4">Acyl-peptide hydrolase</fullName>
    </recommendedName>
    <alternativeName>
        <fullName evidence="3">Acylaminoacyl-peptidase</fullName>
    </alternativeName>
</protein>
<dbReference type="GO" id="GO:0006508">
    <property type="term" value="P:proteolysis"/>
    <property type="evidence" value="ECO:0007669"/>
    <property type="project" value="InterPro"/>
</dbReference>
<keyword evidence="2" id="KW-0007">Acetylation</keyword>
<evidence type="ECO:0000256" key="2">
    <source>
        <dbReference type="ARBA" id="ARBA00022990"/>
    </source>
</evidence>
<evidence type="ECO:0000256" key="4">
    <source>
        <dbReference type="ARBA" id="ARBA00032596"/>
    </source>
</evidence>
<evidence type="ECO:0000259" key="7">
    <source>
        <dbReference type="Pfam" id="PF00326"/>
    </source>
</evidence>
<evidence type="ECO:0000256" key="3">
    <source>
        <dbReference type="ARBA" id="ARBA00032284"/>
    </source>
</evidence>
<organism evidence="8 9">
    <name type="scientific">Amycolatopsis rubida</name>
    <dbReference type="NCBI Taxonomy" id="112413"/>
    <lineage>
        <taxon>Bacteria</taxon>
        <taxon>Bacillati</taxon>
        <taxon>Actinomycetota</taxon>
        <taxon>Actinomycetes</taxon>
        <taxon>Pseudonocardiales</taxon>
        <taxon>Pseudonocardiaceae</taxon>
        <taxon>Amycolatopsis</taxon>
    </lineage>
</organism>